<sequence length="210" mass="22568">MTVTEFCIMQLKPDATIEEAGSQASETWSKMTTLLKQAPGCLKVFYGRKIEDSSVGVLCVTWRSYADVQAWSTSPARESFLVGLDALADLASAHHLNADATVALSAPATEVFTGYGAQPGFAGNVAQFAEKLDAEKPTGYYGLAHGEVLEEISKEEGGEKGKAAKLVIGWESREAHFEAKGKPGAIANNIGLLRVLQKSADLYHVNFKQQ</sequence>
<comment type="caution">
    <text evidence="2">The sequence shown here is derived from an EMBL/GenBank/DDBJ whole genome shotgun (WGS) entry which is preliminary data.</text>
</comment>
<feature type="domain" description="ABM" evidence="1">
    <location>
        <begin position="19"/>
        <end position="77"/>
    </location>
</feature>
<proteinExistence type="predicted"/>
<accession>A0AA38S724</accession>
<organism evidence="2 3">
    <name type="scientific">Pleurostoma richardsiae</name>
    <dbReference type="NCBI Taxonomy" id="41990"/>
    <lineage>
        <taxon>Eukaryota</taxon>
        <taxon>Fungi</taxon>
        <taxon>Dikarya</taxon>
        <taxon>Ascomycota</taxon>
        <taxon>Pezizomycotina</taxon>
        <taxon>Sordariomycetes</taxon>
        <taxon>Sordariomycetidae</taxon>
        <taxon>Calosphaeriales</taxon>
        <taxon>Pleurostomataceae</taxon>
        <taxon>Pleurostoma</taxon>
    </lineage>
</organism>
<dbReference type="Gene3D" id="3.30.70.100">
    <property type="match status" value="1"/>
</dbReference>
<reference evidence="2" key="1">
    <citation type="submission" date="2022-07" db="EMBL/GenBank/DDBJ databases">
        <title>Fungi with potential for degradation of polypropylene.</title>
        <authorList>
            <person name="Gostincar C."/>
        </authorList>
    </citation>
    <scope>NUCLEOTIDE SEQUENCE</scope>
    <source>
        <strain evidence="2">EXF-13308</strain>
    </source>
</reference>
<keyword evidence="3" id="KW-1185">Reference proteome</keyword>
<dbReference type="Pfam" id="PF03992">
    <property type="entry name" value="ABM"/>
    <property type="match status" value="1"/>
</dbReference>
<evidence type="ECO:0000259" key="1">
    <source>
        <dbReference type="Pfam" id="PF03992"/>
    </source>
</evidence>
<dbReference type="InterPro" id="IPR007138">
    <property type="entry name" value="ABM_dom"/>
</dbReference>
<dbReference type="InterPro" id="IPR011008">
    <property type="entry name" value="Dimeric_a/b-barrel"/>
</dbReference>
<evidence type="ECO:0000313" key="3">
    <source>
        <dbReference type="Proteomes" id="UP001174694"/>
    </source>
</evidence>
<name>A0AA38S724_9PEZI</name>
<protein>
    <recommendedName>
        <fullName evidence="1">ABM domain-containing protein</fullName>
    </recommendedName>
</protein>
<dbReference type="SUPFAM" id="SSF54909">
    <property type="entry name" value="Dimeric alpha+beta barrel"/>
    <property type="match status" value="1"/>
</dbReference>
<evidence type="ECO:0000313" key="2">
    <source>
        <dbReference type="EMBL" id="KAJ9157409.1"/>
    </source>
</evidence>
<dbReference type="EMBL" id="JANBVO010000001">
    <property type="protein sequence ID" value="KAJ9157409.1"/>
    <property type="molecule type" value="Genomic_DNA"/>
</dbReference>
<dbReference type="AlphaFoldDB" id="A0AA38S724"/>
<dbReference type="Proteomes" id="UP001174694">
    <property type="component" value="Unassembled WGS sequence"/>
</dbReference>
<gene>
    <name evidence="2" type="ORF">NKR23_g66</name>
</gene>